<keyword evidence="3" id="KW-0862">Zinc</keyword>
<evidence type="ECO:0000259" key="7">
    <source>
        <dbReference type="PROSITE" id="PS51999"/>
    </source>
</evidence>
<keyword evidence="5" id="KW-0175">Coiled coil</keyword>
<name>A0AAV0FXZ0_9ASTE</name>
<comment type="caution">
    <text evidence="8">The sequence shown here is derived from an EMBL/GenBank/DDBJ whole genome shotgun (WGS) entry which is preliminary data.</text>
</comment>
<accession>A0AAV0FXZ0</accession>
<feature type="non-terminal residue" evidence="8">
    <location>
        <position position="167"/>
    </location>
</feature>
<evidence type="ECO:0000256" key="4">
    <source>
        <dbReference type="PROSITE-ProRule" id="PRU01343"/>
    </source>
</evidence>
<dbReference type="Pfam" id="PF06839">
    <property type="entry name" value="Zn_ribbon_GRF"/>
    <property type="match status" value="1"/>
</dbReference>
<dbReference type="PROSITE" id="PS51999">
    <property type="entry name" value="ZF_GRF"/>
    <property type="match status" value="1"/>
</dbReference>
<evidence type="ECO:0000256" key="5">
    <source>
        <dbReference type="SAM" id="Coils"/>
    </source>
</evidence>
<evidence type="ECO:0000256" key="3">
    <source>
        <dbReference type="ARBA" id="ARBA00022833"/>
    </source>
</evidence>
<keyword evidence="9" id="KW-1185">Reference proteome</keyword>
<dbReference type="EMBL" id="CAMAPF010001023">
    <property type="protein sequence ID" value="CAH9140554.1"/>
    <property type="molecule type" value="Genomic_DNA"/>
</dbReference>
<reference evidence="8" key="1">
    <citation type="submission" date="2022-07" db="EMBL/GenBank/DDBJ databases">
        <authorList>
            <person name="Macas J."/>
            <person name="Novak P."/>
            <person name="Neumann P."/>
        </authorList>
    </citation>
    <scope>NUCLEOTIDE SEQUENCE</scope>
</reference>
<keyword evidence="2 4" id="KW-0863">Zinc-finger</keyword>
<feature type="region of interest" description="Disordered" evidence="6">
    <location>
        <begin position="1"/>
        <end position="28"/>
    </location>
</feature>
<sequence>MHSKSKPMGKINSNAGSSSTTSSSGTHVRINCHHNMSSVLRVVKNGVNAGRKFRGCCLWPHENCHFFRWEDDDDDDARTKEVHNHSNPNDVELKKQMVEEKIQKRMLENEEVHPQESNTSEIRFQMKTLDEKIQKLQVKNKKLKEADKISNEDAYNIYYKHILSHVM</sequence>
<evidence type="ECO:0000256" key="1">
    <source>
        <dbReference type="ARBA" id="ARBA00022723"/>
    </source>
</evidence>
<dbReference type="InterPro" id="IPR010666">
    <property type="entry name" value="Znf_GRF"/>
</dbReference>
<dbReference type="GO" id="GO:0008270">
    <property type="term" value="F:zinc ion binding"/>
    <property type="evidence" value="ECO:0007669"/>
    <property type="project" value="UniProtKB-KW"/>
</dbReference>
<protein>
    <recommendedName>
        <fullName evidence="7">GRF-type domain-containing protein</fullName>
    </recommendedName>
</protein>
<dbReference type="AlphaFoldDB" id="A0AAV0FXZ0"/>
<feature type="coiled-coil region" evidence="5">
    <location>
        <begin position="90"/>
        <end position="146"/>
    </location>
</feature>
<dbReference type="Proteomes" id="UP001152523">
    <property type="component" value="Unassembled WGS sequence"/>
</dbReference>
<evidence type="ECO:0000256" key="6">
    <source>
        <dbReference type="SAM" id="MobiDB-lite"/>
    </source>
</evidence>
<evidence type="ECO:0000313" key="8">
    <source>
        <dbReference type="EMBL" id="CAH9140554.1"/>
    </source>
</evidence>
<feature type="compositionally biased region" description="Low complexity" evidence="6">
    <location>
        <begin position="16"/>
        <end position="26"/>
    </location>
</feature>
<evidence type="ECO:0000256" key="2">
    <source>
        <dbReference type="ARBA" id="ARBA00022771"/>
    </source>
</evidence>
<organism evidence="8 9">
    <name type="scientific">Cuscuta epithymum</name>
    <dbReference type="NCBI Taxonomy" id="186058"/>
    <lineage>
        <taxon>Eukaryota</taxon>
        <taxon>Viridiplantae</taxon>
        <taxon>Streptophyta</taxon>
        <taxon>Embryophyta</taxon>
        <taxon>Tracheophyta</taxon>
        <taxon>Spermatophyta</taxon>
        <taxon>Magnoliopsida</taxon>
        <taxon>eudicotyledons</taxon>
        <taxon>Gunneridae</taxon>
        <taxon>Pentapetalae</taxon>
        <taxon>asterids</taxon>
        <taxon>lamiids</taxon>
        <taxon>Solanales</taxon>
        <taxon>Convolvulaceae</taxon>
        <taxon>Cuscuteae</taxon>
        <taxon>Cuscuta</taxon>
        <taxon>Cuscuta subgen. Cuscuta</taxon>
    </lineage>
</organism>
<gene>
    <name evidence="8" type="ORF">CEPIT_LOCUS38442</name>
</gene>
<keyword evidence="1" id="KW-0479">Metal-binding</keyword>
<feature type="domain" description="GRF-type" evidence="7">
    <location>
        <begin position="32"/>
        <end position="73"/>
    </location>
</feature>
<proteinExistence type="predicted"/>
<evidence type="ECO:0000313" key="9">
    <source>
        <dbReference type="Proteomes" id="UP001152523"/>
    </source>
</evidence>